<dbReference type="Pfam" id="PF01852">
    <property type="entry name" value="START"/>
    <property type="match status" value="1"/>
</dbReference>
<feature type="domain" description="START" evidence="2">
    <location>
        <begin position="86"/>
        <end position="270"/>
    </location>
</feature>
<proteinExistence type="predicted"/>
<name>A0ABD1YIN5_9MARC</name>
<gene>
    <name evidence="3" type="ORF">R1flu_015041</name>
</gene>
<dbReference type="GO" id="GO:0005737">
    <property type="term" value="C:cytoplasm"/>
    <property type="evidence" value="ECO:0007669"/>
    <property type="project" value="UniProtKB-ARBA"/>
</dbReference>
<dbReference type="AlphaFoldDB" id="A0ABD1YIN5"/>
<dbReference type="EMBL" id="JBHFFA010000004">
    <property type="protein sequence ID" value="KAL2630355.1"/>
    <property type="molecule type" value="Genomic_DNA"/>
</dbReference>
<evidence type="ECO:0000259" key="2">
    <source>
        <dbReference type="PROSITE" id="PS50848"/>
    </source>
</evidence>
<keyword evidence="1" id="KW-0472">Membrane</keyword>
<dbReference type="PANTHER" id="PTHR19308:SF13">
    <property type="entry name" value="OS02G0468400 PROTEIN"/>
    <property type="match status" value="1"/>
</dbReference>
<accession>A0ABD1YIN5</accession>
<dbReference type="InterPro" id="IPR002913">
    <property type="entry name" value="START_lipid-bd_dom"/>
</dbReference>
<reference evidence="3 4" key="1">
    <citation type="submission" date="2024-09" db="EMBL/GenBank/DDBJ databases">
        <title>Chromosome-scale assembly of Riccia fluitans.</title>
        <authorList>
            <person name="Paukszto L."/>
            <person name="Sawicki J."/>
            <person name="Karawczyk K."/>
            <person name="Piernik-Szablinska J."/>
            <person name="Szczecinska M."/>
            <person name="Mazdziarz M."/>
        </authorList>
    </citation>
    <scope>NUCLEOTIDE SEQUENCE [LARGE SCALE GENOMIC DNA]</scope>
    <source>
        <strain evidence="3">Rf_01</strain>
        <tissue evidence="3">Aerial parts of the thallus</tissue>
    </source>
</reference>
<protein>
    <recommendedName>
        <fullName evidence="2">START domain-containing protein</fullName>
    </recommendedName>
</protein>
<dbReference type="PROSITE" id="PS50848">
    <property type="entry name" value="START"/>
    <property type="match status" value="1"/>
</dbReference>
<evidence type="ECO:0000313" key="4">
    <source>
        <dbReference type="Proteomes" id="UP001605036"/>
    </source>
</evidence>
<keyword evidence="1" id="KW-0812">Transmembrane</keyword>
<dbReference type="PANTHER" id="PTHR19308">
    <property type="entry name" value="PHOSPHATIDYLCHOLINE TRANSFER PROTEIN"/>
    <property type="match status" value="1"/>
</dbReference>
<evidence type="ECO:0000256" key="1">
    <source>
        <dbReference type="SAM" id="Phobius"/>
    </source>
</evidence>
<keyword evidence="4" id="KW-1185">Reference proteome</keyword>
<feature type="transmembrane region" description="Helical" evidence="1">
    <location>
        <begin position="15"/>
        <end position="33"/>
    </location>
</feature>
<sequence length="376" mass="42658">MITGEEWVGTTTGSATWVALAIVICCCLIRLLLRSRISFAVFAYRSSSTKVERLPEIINKVTITDEDLYKLIVSLQGKNEAGEAPWEPALQKSNETVSYAARRRDPKDGGPTQYLSCTVFENVSTETVRDFYMDNDFRCEWDKTVTKHEQLEIDPTTGVEIGRTVKKFPLFAPREYVLIWRVWEGKYKSFYCSIKACEHKSVPRQNKFKRVDVYSSGWRIRKVPGREACEILMIHQEDLGMRRDMAKVGFTRGIWSYVVKMDFNLRRYALRPPRLHLSKNAVSLAQKMPAKMQTVEEASVSELMSLDSSGLSALTARTRSRKQLAKGILLVGGAMWMMRGSSSVGARLAAACIVNRVVRPQRALTSLFRRSSSKAL</sequence>
<evidence type="ECO:0000313" key="3">
    <source>
        <dbReference type="EMBL" id="KAL2630355.1"/>
    </source>
</evidence>
<organism evidence="3 4">
    <name type="scientific">Riccia fluitans</name>
    <dbReference type="NCBI Taxonomy" id="41844"/>
    <lineage>
        <taxon>Eukaryota</taxon>
        <taxon>Viridiplantae</taxon>
        <taxon>Streptophyta</taxon>
        <taxon>Embryophyta</taxon>
        <taxon>Marchantiophyta</taxon>
        <taxon>Marchantiopsida</taxon>
        <taxon>Marchantiidae</taxon>
        <taxon>Marchantiales</taxon>
        <taxon>Ricciaceae</taxon>
        <taxon>Riccia</taxon>
    </lineage>
</organism>
<dbReference type="Gene3D" id="3.30.530.20">
    <property type="match status" value="1"/>
</dbReference>
<dbReference type="SUPFAM" id="SSF55961">
    <property type="entry name" value="Bet v1-like"/>
    <property type="match status" value="1"/>
</dbReference>
<dbReference type="Proteomes" id="UP001605036">
    <property type="component" value="Unassembled WGS sequence"/>
</dbReference>
<comment type="caution">
    <text evidence="3">The sequence shown here is derived from an EMBL/GenBank/DDBJ whole genome shotgun (WGS) entry which is preliminary data.</text>
</comment>
<dbReference type="InterPro" id="IPR023393">
    <property type="entry name" value="START-like_dom_sf"/>
</dbReference>
<keyword evidence="1" id="KW-1133">Transmembrane helix</keyword>
<dbReference type="InterPro" id="IPR051213">
    <property type="entry name" value="START_lipid_transfer"/>
</dbReference>